<proteinExistence type="predicted"/>
<sequence>MLGMSPRQSGIRVGCCTSCSRSRRIAKLKEEESQSWW</sequence>
<keyword evidence="2" id="KW-1185">Reference proteome</keyword>
<organism evidence="1 2">
    <name type="scientific">Portunus trituberculatus</name>
    <name type="common">Swimming crab</name>
    <name type="synonym">Neptunus trituberculatus</name>
    <dbReference type="NCBI Taxonomy" id="210409"/>
    <lineage>
        <taxon>Eukaryota</taxon>
        <taxon>Metazoa</taxon>
        <taxon>Ecdysozoa</taxon>
        <taxon>Arthropoda</taxon>
        <taxon>Crustacea</taxon>
        <taxon>Multicrustacea</taxon>
        <taxon>Malacostraca</taxon>
        <taxon>Eumalacostraca</taxon>
        <taxon>Eucarida</taxon>
        <taxon>Decapoda</taxon>
        <taxon>Pleocyemata</taxon>
        <taxon>Brachyura</taxon>
        <taxon>Eubrachyura</taxon>
        <taxon>Portunoidea</taxon>
        <taxon>Portunidae</taxon>
        <taxon>Portuninae</taxon>
        <taxon>Portunus</taxon>
    </lineage>
</organism>
<comment type="caution">
    <text evidence="1">The sequence shown here is derived from an EMBL/GenBank/DDBJ whole genome shotgun (WGS) entry which is preliminary data.</text>
</comment>
<gene>
    <name evidence="1" type="ORF">E2C01_070369</name>
</gene>
<dbReference type="Proteomes" id="UP000324222">
    <property type="component" value="Unassembled WGS sequence"/>
</dbReference>
<protein>
    <submittedName>
        <fullName evidence="1">Uncharacterized protein</fullName>
    </submittedName>
</protein>
<reference evidence="1 2" key="1">
    <citation type="submission" date="2019-05" db="EMBL/GenBank/DDBJ databases">
        <title>Another draft genome of Portunus trituberculatus and its Hox gene families provides insights of decapod evolution.</title>
        <authorList>
            <person name="Jeong J.-H."/>
            <person name="Song I."/>
            <person name="Kim S."/>
            <person name="Choi T."/>
            <person name="Kim D."/>
            <person name="Ryu S."/>
            <person name="Kim W."/>
        </authorList>
    </citation>
    <scope>NUCLEOTIDE SEQUENCE [LARGE SCALE GENOMIC DNA]</scope>
    <source>
        <tissue evidence="1">Muscle</tissue>
    </source>
</reference>
<dbReference type="AlphaFoldDB" id="A0A5B7I524"/>
<dbReference type="EMBL" id="VSRR010042277">
    <property type="protein sequence ID" value="MPC75968.1"/>
    <property type="molecule type" value="Genomic_DNA"/>
</dbReference>
<evidence type="ECO:0000313" key="1">
    <source>
        <dbReference type="EMBL" id="MPC75968.1"/>
    </source>
</evidence>
<evidence type="ECO:0000313" key="2">
    <source>
        <dbReference type="Proteomes" id="UP000324222"/>
    </source>
</evidence>
<accession>A0A5B7I524</accession>
<name>A0A5B7I524_PORTR</name>